<keyword evidence="3" id="KW-0597">Phosphoprotein</keyword>
<evidence type="ECO:0000313" key="11">
    <source>
        <dbReference type="Proteomes" id="UP000448199"/>
    </source>
</evidence>
<comment type="caution">
    <text evidence="10">The sequence shown here is derived from an EMBL/GenBank/DDBJ whole genome shotgun (WGS) entry which is preliminary data.</text>
</comment>
<dbReference type="Pfam" id="PF07536">
    <property type="entry name" value="HWE_HK"/>
    <property type="match status" value="1"/>
</dbReference>
<dbReference type="GO" id="GO:0005524">
    <property type="term" value="F:ATP binding"/>
    <property type="evidence" value="ECO:0007669"/>
    <property type="project" value="UniProtKB-KW"/>
</dbReference>
<gene>
    <name evidence="10" type="ORF">GRI69_08970</name>
</gene>
<feature type="domain" description="Signal transduction histidine kinase HWE region" evidence="9">
    <location>
        <begin position="286"/>
        <end position="367"/>
    </location>
</feature>
<dbReference type="RefSeq" id="WP_160727943.1">
    <property type="nucleotide sequence ID" value="NZ_WTYC01000004.1"/>
</dbReference>
<dbReference type="CDD" id="cd00130">
    <property type="entry name" value="PAS"/>
    <property type="match status" value="1"/>
</dbReference>
<dbReference type="PANTHER" id="PTHR41523">
    <property type="entry name" value="TWO-COMPONENT SYSTEM SENSOR PROTEIN"/>
    <property type="match status" value="1"/>
</dbReference>
<evidence type="ECO:0000256" key="6">
    <source>
        <dbReference type="ARBA" id="ARBA00022777"/>
    </source>
</evidence>
<comment type="catalytic activity">
    <reaction evidence="1">
        <text>ATP + protein L-histidine = ADP + protein N-phospho-L-histidine.</text>
        <dbReference type="EC" id="2.7.13.3"/>
    </reaction>
</comment>
<dbReference type="InterPro" id="IPR000014">
    <property type="entry name" value="PAS"/>
</dbReference>
<keyword evidence="7" id="KW-0067">ATP-binding</keyword>
<evidence type="ECO:0000256" key="5">
    <source>
        <dbReference type="ARBA" id="ARBA00022741"/>
    </source>
</evidence>
<protein>
    <recommendedName>
        <fullName evidence="2">histidine kinase</fullName>
        <ecNumber evidence="2">2.7.13.3</ecNumber>
    </recommendedName>
</protein>
<dbReference type="InterPro" id="IPR036890">
    <property type="entry name" value="HATPase_C_sf"/>
</dbReference>
<dbReference type="EMBL" id="WTYC01000004">
    <property type="protein sequence ID" value="MXO48387.1"/>
    <property type="molecule type" value="Genomic_DNA"/>
</dbReference>
<organism evidence="10 11">
    <name type="scientific">Qipengyuania vulgaris</name>
    <dbReference type="NCBI Taxonomy" id="291985"/>
    <lineage>
        <taxon>Bacteria</taxon>
        <taxon>Pseudomonadati</taxon>
        <taxon>Pseudomonadota</taxon>
        <taxon>Alphaproteobacteria</taxon>
        <taxon>Sphingomonadales</taxon>
        <taxon>Erythrobacteraceae</taxon>
        <taxon>Qipengyuania</taxon>
    </lineage>
</organism>
<keyword evidence="5" id="KW-0547">Nucleotide-binding</keyword>
<dbReference type="InterPro" id="IPR013656">
    <property type="entry name" value="PAS_4"/>
</dbReference>
<dbReference type="Proteomes" id="UP000448199">
    <property type="component" value="Unassembled WGS sequence"/>
</dbReference>
<dbReference type="PANTHER" id="PTHR41523:SF7">
    <property type="entry name" value="HISTIDINE KINASE"/>
    <property type="match status" value="1"/>
</dbReference>
<accession>A0A844XT42</accession>
<dbReference type="Gene3D" id="3.30.450.20">
    <property type="entry name" value="PAS domain"/>
    <property type="match status" value="2"/>
</dbReference>
<dbReference type="AlphaFoldDB" id="A0A844XT42"/>
<dbReference type="SMART" id="SM00091">
    <property type="entry name" value="PAS"/>
    <property type="match status" value="2"/>
</dbReference>
<dbReference type="OrthoDB" id="136506at2"/>
<evidence type="ECO:0000313" key="10">
    <source>
        <dbReference type="EMBL" id="MXO48387.1"/>
    </source>
</evidence>
<evidence type="ECO:0000256" key="1">
    <source>
        <dbReference type="ARBA" id="ARBA00000085"/>
    </source>
</evidence>
<dbReference type="SMART" id="SM00911">
    <property type="entry name" value="HWE_HK"/>
    <property type="match status" value="1"/>
</dbReference>
<evidence type="ECO:0000256" key="7">
    <source>
        <dbReference type="ARBA" id="ARBA00022840"/>
    </source>
</evidence>
<feature type="domain" description="PAS" evidence="8">
    <location>
        <begin position="3"/>
        <end position="71"/>
    </location>
</feature>
<dbReference type="EC" id="2.7.13.3" evidence="2"/>
<keyword evidence="4" id="KW-0808">Transferase</keyword>
<feature type="domain" description="PAS" evidence="8">
    <location>
        <begin position="155"/>
        <end position="220"/>
    </location>
</feature>
<proteinExistence type="predicted"/>
<name>A0A844XT42_9SPHN</name>
<dbReference type="NCBIfam" id="TIGR00229">
    <property type="entry name" value="sensory_box"/>
    <property type="match status" value="1"/>
</dbReference>
<dbReference type="Pfam" id="PF08448">
    <property type="entry name" value="PAS_4"/>
    <property type="match status" value="2"/>
</dbReference>
<evidence type="ECO:0000256" key="3">
    <source>
        <dbReference type="ARBA" id="ARBA00022553"/>
    </source>
</evidence>
<dbReference type="InterPro" id="IPR011102">
    <property type="entry name" value="Sig_transdc_His_kinase_HWE"/>
</dbReference>
<dbReference type="SUPFAM" id="SSF55785">
    <property type="entry name" value="PYP-like sensor domain (PAS domain)"/>
    <property type="match status" value="2"/>
</dbReference>
<dbReference type="Gene3D" id="3.30.565.10">
    <property type="entry name" value="Histidine kinase-like ATPase, C-terminal domain"/>
    <property type="match status" value="1"/>
</dbReference>
<dbReference type="GO" id="GO:0004673">
    <property type="term" value="F:protein histidine kinase activity"/>
    <property type="evidence" value="ECO:0007669"/>
    <property type="project" value="UniProtKB-EC"/>
</dbReference>
<evidence type="ECO:0000256" key="4">
    <source>
        <dbReference type="ARBA" id="ARBA00022679"/>
    </source>
</evidence>
<evidence type="ECO:0000259" key="9">
    <source>
        <dbReference type="SMART" id="SM00911"/>
    </source>
</evidence>
<sequence length="470" mass="51994">MTIDFQRVLAHSPNPYVILDPSLTIVWANNAYLAVTGRKLAEIEGKGMFEAFPSEGQSHRQLKSSFERVLATGQTDEIAHIPYQIPNADGRYDTHVWSATHVPFLDAEGAVEYILQHTVQITGMEESGSERDAAGVARRAEAVEQRYQGATKQLERFRALLEQAPGFVAVVSGRRHRFVMANAAYRQLVGKRELVGKTVAEALPEVIDQGFVTLLDKVLEEDRPYFGKKERVLLKTGDSDELEARFLEFIYQPIHGAEGFRGILVQGHDVTEEVAFEEHQRILINELNHRVKNTLAVVQGLAQQSFRNDDGARGLEVFTDRISALASAHNLLTERSWESADLRTIVEGSLEATAGFDSSRYSLDGPAIVLDPQAAVALAMVVHELSTNALKYGALSNEEGTIDISWATGDSGKDTSLIIDWEERGGPAVNEPSRSGFGTRLIKRGFGNPRSTTQIDYRPTGLHCRIEGRI</sequence>
<keyword evidence="11" id="KW-1185">Reference proteome</keyword>
<evidence type="ECO:0000259" key="8">
    <source>
        <dbReference type="SMART" id="SM00091"/>
    </source>
</evidence>
<reference evidence="10 11" key="1">
    <citation type="submission" date="2019-12" db="EMBL/GenBank/DDBJ databases">
        <title>Genomic-based taxomic classification of the family Erythrobacteraceae.</title>
        <authorList>
            <person name="Xu L."/>
        </authorList>
    </citation>
    <scope>NUCLEOTIDE SEQUENCE [LARGE SCALE GENOMIC DNA]</scope>
    <source>
        <strain evidence="10 11">DSM 17792</strain>
    </source>
</reference>
<dbReference type="InterPro" id="IPR035965">
    <property type="entry name" value="PAS-like_dom_sf"/>
</dbReference>
<evidence type="ECO:0000256" key="2">
    <source>
        <dbReference type="ARBA" id="ARBA00012438"/>
    </source>
</evidence>
<keyword evidence="6" id="KW-0418">Kinase</keyword>